<comment type="caution">
    <text evidence="1">The sequence shown here is derived from an EMBL/GenBank/DDBJ whole genome shotgun (WGS) entry which is preliminary data.</text>
</comment>
<organism evidence="1 2">
    <name type="scientific">Candidatus Segetimicrobium genomatis</name>
    <dbReference type="NCBI Taxonomy" id="2569760"/>
    <lineage>
        <taxon>Bacteria</taxon>
        <taxon>Bacillati</taxon>
        <taxon>Candidatus Sysuimicrobiota</taxon>
        <taxon>Candidatus Sysuimicrobiia</taxon>
        <taxon>Candidatus Sysuimicrobiales</taxon>
        <taxon>Candidatus Segetimicrobiaceae</taxon>
        <taxon>Candidatus Segetimicrobium</taxon>
    </lineage>
</organism>
<reference evidence="1 2" key="1">
    <citation type="journal article" date="2019" name="Nat. Microbiol.">
        <title>Mediterranean grassland soil C-N compound turnover is dependent on rainfall and depth, and is mediated by genomically divergent microorganisms.</title>
        <authorList>
            <person name="Diamond S."/>
            <person name="Andeer P.F."/>
            <person name="Li Z."/>
            <person name="Crits-Christoph A."/>
            <person name="Burstein D."/>
            <person name="Anantharaman K."/>
            <person name="Lane K.R."/>
            <person name="Thomas B.C."/>
            <person name="Pan C."/>
            <person name="Northen T.R."/>
            <person name="Banfield J.F."/>
        </authorList>
    </citation>
    <scope>NUCLEOTIDE SEQUENCE [LARGE SCALE GENOMIC DNA]</scope>
    <source>
        <strain evidence="1">NP_3</strain>
    </source>
</reference>
<evidence type="ECO:0000313" key="1">
    <source>
        <dbReference type="EMBL" id="TMI88322.1"/>
    </source>
</evidence>
<protein>
    <submittedName>
        <fullName evidence="1">Uncharacterized protein</fullName>
    </submittedName>
</protein>
<accession>A0A537JYI2</accession>
<name>A0A537JYI2_9BACT</name>
<dbReference type="EMBL" id="VBAK01000141">
    <property type="protein sequence ID" value="TMI88322.1"/>
    <property type="molecule type" value="Genomic_DNA"/>
</dbReference>
<sequence>MSLAFQGEWMSCVVCDRRQKSDPDVSSYWTAVEIGDQRFYACPACVPGPFPEDPDEVQVAYERFVTAALLEMGVHL</sequence>
<gene>
    <name evidence="1" type="ORF">E6H00_12885</name>
</gene>
<dbReference type="Proteomes" id="UP000318509">
    <property type="component" value="Unassembled WGS sequence"/>
</dbReference>
<dbReference type="AlphaFoldDB" id="A0A537JYI2"/>
<proteinExistence type="predicted"/>
<evidence type="ECO:0000313" key="2">
    <source>
        <dbReference type="Proteomes" id="UP000318509"/>
    </source>
</evidence>